<evidence type="ECO:0000259" key="1">
    <source>
        <dbReference type="Pfam" id="PF19034"/>
    </source>
</evidence>
<accession>A0ABR5EI45</accession>
<dbReference type="EMBL" id="LAVW01000097">
    <property type="protein sequence ID" value="KKW73876.1"/>
    <property type="molecule type" value="Genomic_DNA"/>
</dbReference>
<proteinExistence type="predicted"/>
<keyword evidence="3" id="KW-1185">Reference proteome</keyword>
<protein>
    <recommendedName>
        <fullName evidence="1">Bacterial toxin RNase RnlA/LsoA DBD domain-containing protein</fullName>
    </recommendedName>
</protein>
<comment type="caution">
    <text evidence="2">The sequence shown here is derived from an EMBL/GenBank/DDBJ whole genome shotgun (WGS) entry which is preliminary data.</text>
</comment>
<organism evidence="2 3">
    <name type="scientific">Lactococcus lactis subsp. cremoris</name>
    <name type="common">Streptococcus cremoris</name>
    <dbReference type="NCBI Taxonomy" id="1359"/>
    <lineage>
        <taxon>Bacteria</taxon>
        <taxon>Bacillati</taxon>
        <taxon>Bacillota</taxon>
        <taxon>Bacilli</taxon>
        <taxon>Lactobacillales</taxon>
        <taxon>Streptococcaceae</taxon>
        <taxon>Lactococcus</taxon>
    </lineage>
</organism>
<gene>
    <name evidence="2" type="ORF">VN93_0783</name>
</gene>
<name>A0ABR5EI45_LACLC</name>
<feature type="domain" description="Bacterial toxin RNase RnlA/LsoA DBD" evidence="1">
    <location>
        <begin position="193"/>
        <end position="331"/>
    </location>
</feature>
<sequence>MANKDLLLSREDVLGIIKEFGTIQAEKVINPSAGCTRYTVLKDESSFMFDVWFKNSGRVKVASVGNSVLGEQLKEIFISKSRYPEIIGTSFAAKISEQVFLDLIEYLSQGVTNVSVGEAQDKGINGITYKITTNFGDVATITFWSSTGMFRFQGYMMAIYAEVRSFLLPQLSNEVNSTSNLVTTNLNGIEAASKKLINTLVPTYFSKANSHIQGLLEDSSKMLFLYKNKNISLSDYAPVPMSSLKVIEYRIKEICKGCGIIINDKKGFVFDESLPQNQSGKNIYVFVPVDNSGNGIKRVNPLTGIDEKYNQVLIDLYKYLEQNRHTTFHMKQEIKASKKIETIEEAQTVVTRAFELLEKSYISYI</sequence>
<dbReference type="Pfam" id="PF19034">
    <property type="entry name" value="RnlA-toxin_DBD"/>
    <property type="match status" value="1"/>
</dbReference>
<evidence type="ECO:0000313" key="3">
    <source>
        <dbReference type="Proteomes" id="UP000034513"/>
    </source>
</evidence>
<dbReference type="InterPro" id="IPR043994">
    <property type="entry name" value="RnlA/LsoA-toxin_DBD"/>
</dbReference>
<dbReference type="Gene3D" id="6.10.250.2650">
    <property type="match status" value="1"/>
</dbReference>
<evidence type="ECO:0000313" key="2">
    <source>
        <dbReference type="EMBL" id="KKW73876.1"/>
    </source>
</evidence>
<reference evidence="2 3" key="1">
    <citation type="submission" date="2015-04" db="EMBL/GenBank/DDBJ databases">
        <title>Evaluation of non-dairy Lactococcus lactis with potential dairy applications reveals extensive phenotype-genotype disparity.</title>
        <authorList>
            <person name="Cavanagh D."/>
            <person name="Casey A."/>
            <person name="Altermann E."/>
            <person name="Cotter P."/>
            <person name="Fitzgerald G.F."/>
            <person name="McAuliffe O."/>
        </authorList>
    </citation>
    <scope>NUCLEOTIDE SEQUENCE [LARGE SCALE GENOMIC DNA]</scope>
    <source>
        <strain evidence="2 3">DPC6856</strain>
    </source>
</reference>
<dbReference type="RefSeq" id="WP_046781224.1">
    <property type="nucleotide sequence ID" value="NZ_LAVW01000097.1"/>
</dbReference>
<dbReference type="Proteomes" id="UP000034513">
    <property type="component" value="Unassembled WGS sequence"/>
</dbReference>